<evidence type="ECO:0000313" key="1">
    <source>
        <dbReference type="Proteomes" id="UP000887565"/>
    </source>
</evidence>
<evidence type="ECO:0000313" key="2">
    <source>
        <dbReference type="WBParaSite" id="nRc.2.0.1.t13323-RA"/>
    </source>
</evidence>
<organism evidence="1 2">
    <name type="scientific">Romanomermis culicivorax</name>
    <name type="common">Nematode worm</name>
    <dbReference type="NCBI Taxonomy" id="13658"/>
    <lineage>
        <taxon>Eukaryota</taxon>
        <taxon>Metazoa</taxon>
        <taxon>Ecdysozoa</taxon>
        <taxon>Nematoda</taxon>
        <taxon>Enoplea</taxon>
        <taxon>Dorylaimia</taxon>
        <taxon>Mermithida</taxon>
        <taxon>Mermithoidea</taxon>
        <taxon>Mermithidae</taxon>
        <taxon>Romanomermis</taxon>
    </lineage>
</organism>
<dbReference type="Proteomes" id="UP000887565">
    <property type="component" value="Unplaced"/>
</dbReference>
<sequence>ASIDGRIFCGRNICGPQLRVGCGSLNDIPLRGPGNMRNRKTAVMLCSHPFFLVRSSISFIGKFFKWYSIEVRSPGLEPRVYFIQMSLDERKDVHYNSKASKKRDKLPEPFLIISYATFNDERSYGIIRKFEEKIRSRTCMAKKAPKENQLTVAHEGCSGATM</sequence>
<name>A0A915IHJ7_ROMCU</name>
<reference evidence="2" key="1">
    <citation type="submission" date="2022-11" db="UniProtKB">
        <authorList>
            <consortium name="WormBaseParasite"/>
        </authorList>
    </citation>
    <scope>IDENTIFICATION</scope>
</reference>
<dbReference type="AlphaFoldDB" id="A0A915IHJ7"/>
<proteinExistence type="predicted"/>
<protein>
    <submittedName>
        <fullName evidence="2">Uncharacterized protein</fullName>
    </submittedName>
</protein>
<dbReference type="WBParaSite" id="nRc.2.0.1.t13323-RA">
    <property type="protein sequence ID" value="nRc.2.0.1.t13323-RA"/>
    <property type="gene ID" value="nRc.2.0.1.g13323"/>
</dbReference>
<accession>A0A915IHJ7</accession>
<keyword evidence="1" id="KW-1185">Reference proteome</keyword>